<dbReference type="Proteomes" id="UP000003163">
    <property type="component" value="Unassembled WGS sequence"/>
</dbReference>
<gene>
    <name evidence="1" type="ORF">EDEG_03944</name>
</gene>
<evidence type="ECO:0000313" key="2">
    <source>
        <dbReference type="Proteomes" id="UP000003163"/>
    </source>
</evidence>
<evidence type="ECO:0000313" key="1">
    <source>
        <dbReference type="EMBL" id="EJW01468.1"/>
    </source>
</evidence>
<sequence>MGKALCESVRKTQRAGIQVKFPCPSGKYKKVTDAPTTYLKLKEVYKKSKNNKAAIFDKLPILCWKVILSTKEGVSSLRRCILRSPNLVLERGTCTHHSRSARLYQYKKKVINSIRITTEASPYMNHGKGTCQGPRGTNTYVRYGWTFESTHEVFPTFHFQIYLKIRSFNRSSLFDNAIYVFLLIV</sequence>
<comment type="caution">
    <text evidence="1">The sequence shown here is derived from an EMBL/GenBank/DDBJ whole genome shotgun (WGS) entry which is preliminary data.</text>
</comment>
<reference evidence="1 2" key="1">
    <citation type="submission" date="2011-08" db="EMBL/GenBank/DDBJ databases">
        <authorList>
            <person name="Liu Z.J."/>
            <person name="Shi F.L."/>
            <person name="Lu J.Q."/>
            <person name="Li M."/>
            <person name="Wang Z.L."/>
        </authorList>
    </citation>
    <scope>NUCLEOTIDE SEQUENCE [LARGE SCALE GENOMIC DNA]</scope>
    <source>
        <strain evidence="1 2">USNM 41457</strain>
    </source>
</reference>
<dbReference type="AlphaFoldDB" id="J8ZP36"/>
<dbReference type="HOGENOM" id="CLU_1461290_0_0_1"/>
<keyword evidence="2" id="KW-1185">Reference proteome</keyword>
<dbReference type="InParanoid" id="J8ZP36"/>
<name>J8ZP36_EDHAE</name>
<dbReference type="VEuPathDB" id="MicrosporidiaDB:EDEG_03944"/>
<proteinExistence type="predicted"/>
<reference evidence="2" key="2">
    <citation type="submission" date="2015-07" db="EMBL/GenBank/DDBJ databases">
        <title>Contrasting host-pathogen interactions and genome evolution in two generalist and specialist microsporidian pathogens of mosquitoes.</title>
        <authorList>
            <consortium name="The Broad Institute Genomics Platform"/>
            <consortium name="The Broad Institute Genome Sequencing Center for Infectious Disease"/>
            <person name="Cuomo C.A."/>
            <person name="Sanscrainte N.D."/>
            <person name="Goldberg J.M."/>
            <person name="Heiman D."/>
            <person name="Young S."/>
            <person name="Zeng Q."/>
            <person name="Becnel J.J."/>
            <person name="Birren B.W."/>
        </authorList>
    </citation>
    <scope>NUCLEOTIDE SEQUENCE [LARGE SCALE GENOMIC DNA]</scope>
    <source>
        <strain evidence="2">USNM 41457</strain>
    </source>
</reference>
<dbReference type="EMBL" id="AFBI03000153">
    <property type="protein sequence ID" value="EJW01468.1"/>
    <property type="molecule type" value="Genomic_DNA"/>
</dbReference>
<protein>
    <submittedName>
        <fullName evidence="1">Uncharacterized protein</fullName>
    </submittedName>
</protein>
<accession>J8ZP36</accession>
<organism evidence="1 2">
    <name type="scientific">Edhazardia aedis (strain USNM 41457)</name>
    <name type="common">Microsporidian parasite</name>
    <dbReference type="NCBI Taxonomy" id="1003232"/>
    <lineage>
        <taxon>Eukaryota</taxon>
        <taxon>Fungi</taxon>
        <taxon>Fungi incertae sedis</taxon>
        <taxon>Microsporidia</taxon>
        <taxon>Edhazardia</taxon>
    </lineage>
</organism>